<sequence length="64" mass="7284">MEIHQCRSVFKRQASVEFLSGFVTRVQVVVGKRQVMTATGTNSIFVLQQQGITTVTKRWVQEVD</sequence>
<dbReference type="AlphaFoldDB" id="A0A1R3L2C6"/>
<reference evidence="2" key="1">
    <citation type="submission" date="2013-09" db="EMBL/GenBank/DDBJ databases">
        <title>Corchorus olitorius genome sequencing.</title>
        <authorList>
            <person name="Alam M."/>
            <person name="Haque M.S."/>
            <person name="Islam M.S."/>
            <person name="Emdad E.M."/>
            <person name="Islam M.M."/>
            <person name="Ahmed B."/>
            <person name="Halim A."/>
            <person name="Hossen Q.M.M."/>
            <person name="Hossain M.Z."/>
            <person name="Ahmed R."/>
            <person name="Khan M.M."/>
            <person name="Islam R."/>
            <person name="Rashid M.M."/>
            <person name="Khan S.A."/>
            <person name="Rahman M.S."/>
            <person name="Alam M."/>
            <person name="Yahiya A.S."/>
            <person name="Khan M.S."/>
            <person name="Azam M.S."/>
            <person name="Haque T."/>
            <person name="Lashkar M.Z.H."/>
            <person name="Akhand A.I."/>
            <person name="Morshed G."/>
            <person name="Roy S."/>
            <person name="Uddin K.S."/>
            <person name="Rabeya T."/>
            <person name="Hossain A.S."/>
            <person name="Chowdhury A."/>
            <person name="Snigdha A.R."/>
            <person name="Mortoza M.S."/>
            <person name="Matin S.A."/>
            <person name="Hoque S.M.E."/>
            <person name="Islam M.K."/>
            <person name="Roy D.K."/>
            <person name="Haider R."/>
            <person name="Moosa M.M."/>
            <person name="Elias S.M."/>
            <person name="Hasan A.M."/>
            <person name="Jahan S."/>
            <person name="Shafiuddin M."/>
            <person name="Mahmood N."/>
            <person name="Shommy N.S."/>
        </authorList>
    </citation>
    <scope>NUCLEOTIDE SEQUENCE [LARGE SCALE GENOMIC DNA]</scope>
    <source>
        <strain evidence="2">cv. O-4</strain>
    </source>
</reference>
<evidence type="ECO:0000313" key="1">
    <source>
        <dbReference type="EMBL" id="OMP13492.1"/>
    </source>
</evidence>
<evidence type="ECO:0000313" key="2">
    <source>
        <dbReference type="Proteomes" id="UP000187203"/>
    </source>
</evidence>
<accession>A0A1R3L2C6</accession>
<dbReference type="Proteomes" id="UP000187203">
    <property type="component" value="Unassembled WGS sequence"/>
</dbReference>
<gene>
    <name evidence="1" type="ORF">COLO4_01568</name>
</gene>
<dbReference type="EMBL" id="AWUE01004113">
    <property type="protein sequence ID" value="OMP13492.1"/>
    <property type="molecule type" value="Genomic_DNA"/>
</dbReference>
<keyword evidence="2" id="KW-1185">Reference proteome</keyword>
<comment type="caution">
    <text evidence="1">The sequence shown here is derived from an EMBL/GenBank/DDBJ whole genome shotgun (WGS) entry which is preliminary data.</text>
</comment>
<protein>
    <submittedName>
        <fullName evidence="1">Uncharacterized protein</fullName>
    </submittedName>
</protein>
<proteinExistence type="predicted"/>
<organism evidence="1 2">
    <name type="scientific">Corchorus olitorius</name>
    <dbReference type="NCBI Taxonomy" id="93759"/>
    <lineage>
        <taxon>Eukaryota</taxon>
        <taxon>Viridiplantae</taxon>
        <taxon>Streptophyta</taxon>
        <taxon>Embryophyta</taxon>
        <taxon>Tracheophyta</taxon>
        <taxon>Spermatophyta</taxon>
        <taxon>Magnoliopsida</taxon>
        <taxon>eudicotyledons</taxon>
        <taxon>Gunneridae</taxon>
        <taxon>Pentapetalae</taxon>
        <taxon>rosids</taxon>
        <taxon>malvids</taxon>
        <taxon>Malvales</taxon>
        <taxon>Malvaceae</taxon>
        <taxon>Grewioideae</taxon>
        <taxon>Apeibeae</taxon>
        <taxon>Corchorus</taxon>
    </lineage>
</organism>
<name>A0A1R3L2C6_9ROSI</name>